<evidence type="ECO:0000256" key="1">
    <source>
        <dbReference type="SAM" id="MobiDB-lite"/>
    </source>
</evidence>
<dbReference type="PANTHER" id="PTHR35894:SF1">
    <property type="entry name" value="PHOSPHORIBULOKINASE _ URIDINE KINASE FAMILY"/>
    <property type="match status" value="1"/>
</dbReference>
<dbReference type="OrthoDB" id="9780149at2"/>
<name>A0A662ZGF0_9GAMM</name>
<dbReference type="Gene3D" id="3.40.50.300">
    <property type="entry name" value="P-loop containing nucleotide triphosphate hydrolases"/>
    <property type="match status" value="1"/>
</dbReference>
<dbReference type="InterPro" id="IPR049945">
    <property type="entry name" value="AAA_22"/>
</dbReference>
<dbReference type="InterPro" id="IPR003593">
    <property type="entry name" value="AAA+_ATPase"/>
</dbReference>
<evidence type="ECO:0000313" key="4">
    <source>
        <dbReference type="Proteomes" id="UP000243745"/>
    </source>
</evidence>
<evidence type="ECO:0000313" key="3">
    <source>
        <dbReference type="EMBL" id="SFP27771.1"/>
    </source>
</evidence>
<dbReference type="InterPro" id="IPR036365">
    <property type="entry name" value="PGBD-like_sf"/>
</dbReference>
<dbReference type="InterPro" id="IPR027417">
    <property type="entry name" value="P-loop_NTPase"/>
</dbReference>
<dbReference type="GO" id="GO:0016887">
    <property type="term" value="F:ATP hydrolysis activity"/>
    <property type="evidence" value="ECO:0007669"/>
    <property type="project" value="InterPro"/>
</dbReference>
<organism evidence="3 4">
    <name type="scientific">Ruminobacter amylophilus</name>
    <dbReference type="NCBI Taxonomy" id="867"/>
    <lineage>
        <taxon>Bacteria</taxon>
        <taxon>Pseudomonadati</taxon>
        <taxon>Pseudomonadota</taxon>
        <taxon>Gammaproteobacteria</taxon>
        <taxon>Aeromonadales</taxon>
        <taxon>Succinivibrionaceae</taxon>
        <taxon>Ruminobacter</taxon>
    </lineage>
</organism>
<feature type="compositionally biased region" description="Basic and acidic residues" evidence="1">
    <location>
        <begin position="617"/>
        <end position="629"/>
    </location>
</feature>
<dbReference type="Gene3D" id="3.90.70.10">
    <property type="entry name" value="Cysteine proteinases"/>
    <property type="match status" value="1"/>
</dbReference>
<dbReference type="RefSeq" id="WP_093141413.1">
    <property type="nucleotide sequence ID" value="NZ_FOXF01000012.1"/>
</dbReference>
<accession>A0A662ZGF0</accession>
<dbReference type="SUPFAM" id="SSF52540">
    <property type="entry name" value="P-loop containing nucleoside triphosphate hydrolases"/>
    <property type="match status" value="1"/>
</dbReference>
<proteinExistence type="predicted"/>
<protein>
    <submittedName>
        <fullName evidence="3">General secretion pathway protein A</fullName>
    </submittedName>
</protein>
<dbReference type="PANTHER" id="PTHR35894">
    <property type="entry name" value="GENERAL SECRETION PATHWAY PROTEIN A-RELATED"/>
    <property type="match status" value="1"/>
</dbReference>
<dbReference type="Proteomes" id="UP000243745">
    <property type="component" value="Unassembled WGS sequence"/>
</dbReference>
<feature type="region of interest" description="Disordered" evidence="1">
    <location>
        <begin position="572"/>
        <end position="653"/>
    </location>
</feature>
<dbReference type="InterPro" id="IPR052026">
    <property type="entry name" value="ExeA_AAA_ATPase_DNA-bind"/>
</dbReference>
<sequence length="653" mass="73798">MYKKFFGLSEAPFSISPNPKFFYLSRHHREALSMLKHGTQESGGFILFTGEVGTGKTVILRTMMQQIQEENELELAVIFNPALSLIELLETICHEFGIPFAEGSSKRVLLQNISDFLTENYRKGRRALLMIDEAQHLSDELIEQVRLLTNVETDNTKLLQVILVGQPELQDKFRQVHMRQIAQRITARFHLLPLSLYEVDSYVRFRMQSAGCLQVIFTQGAIRELYRISGGIPRIINVCCDRALLAAYVDNSHFIERKHMLQAIHEVMGTKSFISTVKEYLASGQLLNYWFRLSAGVILAAAAGLGAGYLLCHHNGAELKTELIRRLKADDEIIRYREAIRDINGRRAEQESIIREQTRYGTDVLNSSFEEDSWKKLLREWGFADASGNFDSDCAYIRNAGFRCFAGNGSLTELEKYNVPAVISLLDGKLRPFHAVLLKLNDNYASLLINNREWIVKRDFVNESMEGDFRLIWPLPAGEETVSRKSGSEAQMKLYEMLNRYEDTDTYAFNGYDKTMANRVKKVQQSLGIKADGYAGIDTLWALLPYTETDHPLYEEYIASAEYEANIRSMVDSYNGGSGQSENTSPEVTDTDDEDKLFHDAVMSEQSVSDGSSTVKITKDPGDREKTDASDTGAEAITVGDLLESGAEQEAEK</sequence>
<reference evidence="3 4" key="1">
    <citation type="submission" date="2016-10" db="EMBL/GenBank/DDBJ databases">
        <authorList>
            <person name="Varghese N."/>
            <person name="Submissions S."/>
        </authorList>
    </citation>
    <scope>NUCLEOTIDE SEQUENCE [LARGE SCALE GENOMIC DNA]</scope>
    <source>
        <strain evidence="3 4">DSM 1361</strain>
    </source>
</reference>
<feature type="domain" description="AAA+ ATPase" evidence="2">
    <location>
        <begin position="42"/>
        <end position="182"/>
    </location>
</feature>
<dbReference type="CDD" id="cd00009">
    <property type="entry name" value="AAA"/>
    <property type="match status" value="1"/>
</dbReference>
<dbReference type="SUPFAM" id="SSF47090">
    <property type="entry name" value="PGBD-like"/>
    <property type="match status" value="1"/>
</dbReference>
<gene>
    <name evidence="3" type="ORF">SAMN02910344_00944</name>
</gene>
<dbReference type="SMART" id="SM00382">
    <property type="entry name" value="AAA"/>
    <property type="match status" value="1"/>
</dbReference>
<feature type="compositionally biased region" description="Polar residues" evidence="1">
    <location>
        <begin position="604"/>
        <end position="616"/>
    </location>
</feature>
<dbReference type="Pfam" id="PF13401">
    <property type="entry name" value="AAA_22"/>
    <property type="match status" value="1"/>
</dbReference>
<keyword evidence="4" id="KW-1185">Reference proteome</keyword>
<dbReference type="AlphaFoldDB" id="A0A662ZGF0"/>
<dbReference type="EMBL" id="FOXF01000012">
    <property type="protein sequence ID" value="SFP27771.1"/>
    <property type="molecule type" value="Genomic_DNA"/>
</dbReference>
<evidence type="ECO:0000259" key="2">
    <source>
        <dbReference type="SMART" id="SM00382"/>
    </source>
</evidence>